<evidence type="ECO:0000256" key="4">
    <source>
        <dbReference type="ARBA" id="ARBA00023136"/>
    </source>
</evidence>
<dbReference type="PROSITE" id="PS00217">
    <property type="entry name" value="SUGAR_TRANSPORT_2"/>
    <property type="match status" value="1"/>
</dbReference>
<dbReference type="GO" id="GO:0046943">
    <property type="term" value="F:carboxylic acid transmembrane transporter activity"/>
    <property type="evidence" value="ECO:0007669"/>
    <property type="project" value="TreeGrafter"/>
</dbReference>
<dbReference type="Proteomes" id="UP000523079">
    <property type="component" value="Unassembled WGS sequence"/>
</dbReference>
<keyword evidence="3 5" id="KW-1133">Transmembrane helix</keyword>
<comment type="subcellular location">
    <subcellularLocation>
        <location evidence="1">Cell membrane</location>
        <topology evidence="1">Multi-pass membrane protein</topology>
    </subcellularLocation>
</comment>
<feature type="transmembrane region" description="Helical" evidence="5">
    <location>
        <begin position="338"/>
        <end position="358"/>
    </location>
</feature>
<dbReference type="PANTHER" id="PTHR23508:SF10">
    <property type="entry name" value="CARBOXYLIC ACID TRANSPORTER PROTEIN HOMOLOG"/>
    <property type="match status" value="1"/>
</dbReference>
<dbReference type="InterPro" id="IPR005829">
    <property type="entry name" value="Sugar_transporter_CS"/>
</dbReference>
<dbReference type="AlphaFoldDB" id="A0A7W3IUD2"/>
<evidence type="ECO:0000313" key="7">
    <source>
        <dbReference type="EMBL" id="MBA8795428.1"/>
    </source>
</evidence>
<feature type="transmembrane region" description="Helical" evidence="5">
    <location>
        <begin position="21"/>
        <end position="41"/>
    </location>
</feature>
<organism evidence="7 8">
    <name type="scientific">Microlunatus kandeliicorticis</name>
    <dbReference type="NCBI Taxonomy" id="1759536"/>
    <lineage>
        <taxon>Bacteria</taxon>
        <taxon>Bacillati</taxon>
        <taxon>Actinomycetota</taxon>
        <taxon>Actinomycetes</taxon>
        <taxon>Propionibacteriales</taxon>
        <taxon>Propionibacteriaceae</taxon>
        <taxon>Microlunatus</taxon>
    </lineage>
</organism>
<dbReference type="CDD" id="cd17316">
    <property type="entry name" value="MFS_SV2_like"/>
    <property type="match status" value="1"/>
</dbReference>
<keyword evidence="2 5" id="KW-0812">Transmembrane</keyword>
<evidence type="ECO:0000256" key="1">
    <source>
        <dbReference type="ARBA" id="ARBA00004651"/>
    </source>
</evidence>
<sequence length="443" mass="46520">MTTAAQTDQRQVTGQQWRWSVLAGMASFLDAGSIVALGASLEFWKQYLGLSNNLVGLLTAIGPNAIGCAIGAVIGGRLGDLLGRKRIYQWDLIVYAVGVLLIAVSVNTPMLLIGTVIVGIAVGADVPTSLALVGEFAPDGARGKLLGFSQIAWNAGPVIVLLAALAMSNLGLLGGRILFVILLVVALVTYLLRRGMVESQRWTAASGAARQAGVEPGQALENAPIPKVTISNLRGLLSGPMIKALLWTLVIYLFWNLAAGTNGIFTPYIITSLKAGSQAASVGLSCAGFVIGILAGLFIFMPLADRGYVTRRTMWGIGALMQIAAFMAYLIFPFAIPVIIANIVLFGVGGALAGEAVYKTFSQELFPTMLRGTAQGLTFGVSRLCLGIWSFFVPTLAESGIKPVAALLAIFLAISGVVGFFGMPDTVGKSLEQIERERGTAKV</sequence>
<feature type="domain" description="Major facilitator superfamily (MFS) profile" evidence="6">
    <location>
        <begin position="19"/>
        <end position="427"/>
    </location>
</feature>
<gene>
    <name evidence="7" type="ORF">FHX74_003064</name>
</gene>
<feature type="transmembrane region" description="Helical" evidence="5">
    <location>
        <begin position="404"/>
        <end position="423"/>
    </location>
</feature>
<protein>
    <submittedName>
        <fullName evidence="7">Inositol transporter-like SP family MFS transporter</fullName>
    </submittedName>
</protein>
<feature type="transmembrane region" description="Helical" evidence="5">
    <location>
        <begin position="370"/>
        <end position="392"/>
    </location>
</feature>
<dbReference type="InterPro" id="IPR020846">
    <property type="entry name" value="MFS_dom"/>
</dbReference>
<evidence type="ECO:0000256" key="5">
    <source>
        <dbReference type="SAM" id="Phobius"/>
    </source>
</evidence>
<comment type="caution">
    <text evidence="7">The sequence shown here is derived from an EMBL/GenBank/DDBJ whole genome shotgun (WGS) entry which is preliminary data.</text>
</comment>
<dbReference type="InterPro" id="IPR036259">
    <property type="entry name" value="MFS_trans_sf"/>
</dbReference>
<feature type="transmembrane region" description="Helical" evidence="5">
    <location>
        <begin position="145"/>
        <end position="167"/>
    </location>
</feature>
<evidence type="ECO:0000259" key="6">
    <source>
        <dbReference type="PROSITE" id="PS50850"/>
    </source>
</evidence>
<dbReference type="Pfam" id="PF07690">
    <property type="entry name" value="MFS_1"/>
    <property type="match status" value="1"/>
</dbReference>
<dbReference type="EMBL" id="JACGWT010000005">
    <property type="protein sequence ID" value="MBA8795428.1"/>
    <property type="molecule type" value="Genomic_DNA"/>
</dbReference>
<dbReference type="InterPro" id="IPR011701">
    <property type="entry name" value="MFS"/>
</dbReference>
<evidence type="ECO:0000256" key="2">
    <source>
        <dbReference type="ARBA" id="ARBA00022692"/>
    </source>
</evidence>
<dbReference type="PROSITE" id="PS50850">
    <property type="entry name" value="MFS"/>
    <property type="match status" value="1"/>
</dbReference>
<feature type="transmembrane region" description="Helical" evidence="5">
    <location>
        <begin position="282"/>
        <end position="301"/>
    </location>
</feature>
<feature type="transmembrane region" description="Helical" evidence="5">
    <location>
        <begin position="112"/>
        <end position="133"/>
    </location>
</feature>
<keyword evidence="8" id="KW-1185">Reference proteome</keyword>
<accession>A0A7W3IUD2</accession>
<feature type="transmembrane region" description="Helical" evidence="5">
    <location>
        <begin position="173"/>
        <end position="192"/>
    </location>
</feature>
<dbReference type="Gene3D" id="1.20.1250.20">
    <property type="entry name" value="MFS general substrate transporter like domains"/>
    <property type="match status" value="1"/>
</dbReference>
<feature type="transmembrane region" description="Helical" evidence="5">
    <location>
        <begin position="53"/>
        <end position="75"/>
    </location>
</feature>
<dbReference type="PANTHER" id="PTHR23508">
    <property type="entry name" value="CARBOXYLIC ACID TRANSPORTER PROTEIN HOMOLOG"/>
    <property type="match status" value="1"/>
</dbReference>
<evidence type="ECO:0000313" key="8">
    <source>
        <dbReference type="Proteomes" id="UP000523079"/>
    </source>
</evidence>
<proteinExistence type="predicted"/>
<feature type="transmembrane region" description="Helical" evidence="5">
    <location>
        <begin position="313"/>
        <end position="332"/>
    </location>
</feature>
<name>A0A7W3IUD2_9ACTN</name>
<dbReference type="RefSeq" id="WP_182561050.1">
    <property type="nucleotide sequence ID" value="NZ_JACGWT010000005.1"/>
</dbReference>
<dbReference type="SUPFAM" id="SSF103473">
    <property type="entry name" value="MFS general substrate transporter"/>
    <property type="match status" value="1"/>
</dbReference>
<keyword evidence="4 5" id="KW-0472">Membrane</keyword>
<evidence type="ECO:0000256" key="3">
    <source>
        <dbReference type="ARBA" id="ARBA00022989"/>
    </source>
</evidence>
<feature type="transmembrane region" description="Helical" evidence="5">
    <location>
        <begin position="244"/>
        <end position="270"/>
    </location>
</feature>
<feature type="transmembrane region" description="Helical" evidence="5">
    <location>
        <begin position="87"/>
        <end position="106"/>
    </location>
</feature>
<reference evidence="7 8" key="1">
    <citation type="submission" date="2020-07" db="EMBL/GenBank/DDBJ databases">
        <title>Sequencing the genomes of 1000 actinobacteria strains.</title>
        <authorList>
            <person name="Klenk H.-P."/>
        </authorList>
    </citation>
    <scope>NUCLEOTIDE SEQUENCE [LARGE SCALE GENOMIC DNA]</scope>
    <source>
        <strain evidence="7 8">DSM 100723</strain>
    </source>
</reference>
<dbReference type="GO" id="GO:0005886">
    <property type="term" value="C:plasma membrane"/>
    <property type="evidence" value="ECO:0007669"/>
    <property type="project" value="UniProtKB-SubCell"/>
</dbReference>